<reference evidence="3 4" key="1">
    <citation type="submission" date="2018-08" db="EMBL/GenBank/DDBJ databases">
        <title>A genome reference for cultivated species of the human gut microbiota.</title>
        <authorList>
            <person name="Zou Y."/>
            <person name="Xue W."/>
            <person name="Luo G."/>
        </authorList>
    </citation>
    <scope>NUCLEOTIDE SEQUENCE [LARGE SCALE GENOMIC DNA]</scope>
    <source>
        <strain evidence="3 4">AM37-1AC</strain>
    </source>
</reference>
<dbReference type="EMBL" id="WNAJ01000005">
    <property type="protein sequence ID" value="MTR84684.1"/>
    <property type="molecule type" value="Genomic_DNA"/>
</dbReference>
<dbReference type="OrthoDB" id="9813772at2"/>
<dbReference type="Proteomes" id="UP000478483">
    <property type="component" value="Unassembled WGS sequence"/>
</dbReference>
<reference evidence="1 5" key="2">
    <citation type="journal article" date="2019" name="Nat. Med.">
        <title>A library of human gut bacterial isolates paired with longitudinal multiomics data enables mechanistic microbiome research.</title>
        <authorList>
            <person name="Poyet M."/>
            <person name="Groussin M."/>
            <person name="Gibbons S.M."/>
            <person name="Avila-Pacheco J."/>
            <person name="Jiang X."/>
            <person name="Kearney S.M."/>
            <person name="Perrotta A.R."/>
            <person name="Berdy B."/>
            <person name="Zhao S."/>
            <person name="Lieberman T.D."/>
            <person name="Swanson P.K."/>
            <person name="Smith M."/>
            <person name="Roesemann S."/>
            <person name="Alexander J.E."/>
            <person name="Rich S.A."/>
            <person name="Livny J."/>
            <person name="Vlamakis H."/>
            <person name="Clish C."/>
            <person name="Bullock K."/>
            <person name="Deik A."/>
            <person name="Scott J."/>
            <person name="Pierce K.A."/>
            <person name="Xavier R.J."/>
            <person name="Alm E.J."/>
        </authorList>
    </citation>
    <scope>NUCLEOTIDE SEQUENCE [LARGE SCALE GENOMIC DNA]</scope>
    <source>
        <strain evidence="1 5">BIOML-A1</strain>
    </source>
</reference>
<organism evidence="3 4">
    <name type="scientific">Roseburia intestinalis</name>
    <dbReference type="NCBI Taxonomy" id="166486"/>
    <lineage>
        <taxon>Bacteria</taxon>
        <taxon>Bacillati</taxon>
        <taxon>Bacillota</taxon>
        <taxon>Clostridia</taxon>
        <taxon>Lachnospirales</taxon>
        <taxon>Lachnospiraceae</taxon>
        <taxon>Roseburia</taxon>
    </lineage>
</organism>
<dbReference type="Proteomes" id="UP000283513">
    <property type="component" value="Unassembled WGS sequence"/>
</dbReference>
<dbReference type="AlphaFoldDB" id="A0A3R6FBF1"/>
<evidence type="ECO:0000313" key="3">
    <source>
        <dbReference type="EMBL" id="RHC19131.1"/>
    </source>
</evidence>
<accession>A0A3R6FBF1</accession>
<evidence type="ECO:0000313" key="2">
    <source>
        <dbReference type="EMBL" id="MVQ44842.1"/>
    </source>
</evidence>
<proteinExistence type="predicted"/>
<evidence type="ECO:0000313" key="4">
    <source>
        <dbReference type="Proteomes" id="UP000283513"/>
    </source>
</evidence>
<protein>
    <submittedName>
        <fullName evidence="3">Uncharacterized protein</fullName>
    </submittedName>
</protein>
<evidence type="ECO:0000313" key="6">
    <source>
        <dbReference type="Proteomes" id="UP000479531"/>
    </source>
</evidence>
<dbReference type="EMBL" id="QSHO01000003">
    <property type="protein sequence ID" value="RHC19131.1"/>
    <property type="molecule type" value="Genomic_DNA"/>
</dbReference>
<gene>
    <name evidence="3" type="ORF">DW856_04350</name>
    <name evidence="2" type="ORF">GCK47_03705</name>
    <name evidence="1" type="ORF">GMD50_06335</name>
</gene>
<name>A0A3R6FBF1_9FIRM</name>
<reference evidence="2 6" key="3">
    <citation type="submission" date="2019-10" db="EMBL/GenBank/DDBJ databases">
        <title>Roseburia spp. ameliorate alcoholic fatty liver via restoration of gut barrier function.</title>
        <authorList>
            <person name="Seo B."/>
            <person name="Ko G."/>
        </authorList>
    </citation>
    <scope>NUCLEOTIDE SEQUENCE [LARGE SCALE GENOMIC DNA]</scope>
    <source>
        <strain evidence="2 6">SNUG30017</strain>
    </source>
</reference>
<comment type="caution">
    <text evidence="3">The sequence shown here is derived from an EMBL/GenBank/DDBJ whole genome shotgun (WGS) entry which is preliminary data.</text>
</comment>
<dbReference type="Proteomes" id="UP000479531">
    <property type="component" value="Unassembled WGS sequence"/>
</dbReference>
<evidence type="ECO:0000313" key="1">
    <source>
        <dbReference type="EMBL" id="MTR84684.1"/>
    </source>
</evidence>
<sequence length="39" mass="4825">MIDKKEAINRLRYEKPNMQICFRTEDALKKLHFRHALHE</sequence>
<dbReference type="EMBL" id="WGGT01000003">
    <property type="protein sequence ID" value="MVQ44842.1"/>
    <property type="molecule type" value="Genomic_DNA"/>
</dbReference>
<evidence type="ECO:0000313" key="5">
    <source>
        <dbReference type="Proteomes" id="UP000478483"/>
    </source>
</evidence>